<feature type="transmembrane region" description="Helical" evidence="10">
    <location>
        <begin position="274"/>
        <end position="293"/>
    </location>
</feature>
<evidence type="ECO:0000256" key="8">
    <source>
        <dbReference type="RuleBase" id="RU280816"/>
    </source>
</evidence>
<dbReference type="Proteomes" id="UP000325577">
    <property type="component" value="Linkage Group LG0"/>
</dbReference>
<evidence type="ECO:0000256" key="6">
    <source>
        <dbReference type="ARBA" id="ARBA00023136"/>
    </source>
</evidence>
<sequence length="498" mass="56490">MAGGGEEAETTLEFTPTWVVAAVCTVIVGISLAVERLLHYAGKYLKRKNQKPLYEALQKVKEELMLLGFISLLLTVFQSSIFKICVHEDITRHLLPCKFPSESSNEGESSSNTAETPSHSRRLLAEEALGSGYCARKNKVPLLSLEALHHLHIFIFVLAIVHVTFCVLTVVFGGIKIRQWKRWEDSIAKDNYNAEGVTHVHQHEFIKGRFLGIGKNSVFLGWLHCFLKQFYGSVTKTDYMTLRIGFIMTHCRANPKFNFHKYMIRALEDDFKKVVGISWYLWVFVVIFLLLNVNGWHTYFWIAFIPFVLLLAVGTKLEHVISQLAHEVAEKHVAIEGDLVVQPSDDHFWFHRPRIVLFLIHFILFQNAFEIAFFFWIWVQYGFDSCIMGQVRYIVPRLIIGVIIQVLCSYSTLPLYAIVTQMGTFFKKAIFDEHVQVGLIGWAQKARMKKGLKGATNGSGQGSSTDGSTVRVGVGLQMAKVVRKEAAPEETQPTTASQ</sequence>
<evidence type="ECO:0000256" key="4">
    <source>
        <dbReference type="ARBA" id="ARBA00022821"/>
    </source>
</evidence>
<keyword evidence="4 8" id="KW-0611">Plant defense</keyword>
<comment type="subcellular location">
    <subcellularLocation>
        <location evidence="1 8">Membrane</location>
        <topology evidence="1 8">Multi-pass membrane protein</topology>
    </subcellularLocation>
</comment>
<feature type="transmembrane region" description="Helical" evidence="10">
    <location>
        <begin position="355"/>
        <end position="378"/>
    </location>
</feature>
<keyword evidence="7 8" id="KW-0568">Pathogenesis-related protein</keyword>
<reference evidence="11 12" key="1">
    <citation type="submission" date="2019-09" db="EMBL/GenBank/DDBJ databases">
        <title>A chromosome-level genome assembly of the Chinese tupelo Nyssa sinensis.</title>
        <authorList>
            <person name="Yang X."/>
            <person name="Kang M."/>
            <person name="Yang Y."/>
            <person name="Xiong H."/>
            <person name="Wang M."/>
            <person name="Zhang Z."/>
            <person name="Wang Z."/>
            <person name="Wu H."/>
            <person name="Ma T."/>
            <person name="Liu J."/>
            <person name="Xi Z."/>
        </authorList>
    </citation>
    <scope>NUCLEOTIDE SEQUENCE [LARGE SCALE GENOMIC DNA]</scope>
    <source>
        <strain evidence="11">J267</strain>
        <tissue evidence="11">Leaf</tissue>
    </source>
</reference>
<comment type="function">
    <text evidence="8">May be involved in modulation of pathogen defense and leaf cell death.</text>
</comment>
<keyword evidence="12" id="KW-1185">Reference proteome</keyword>
<dbReference type="GO" id="GO:0005516">
    <property type="term" value="F:calmodulin binding"/>
    <property type="evidence" value="ECO:0007669"/>
    <property type="project" value="UniProtKB-KW"/>
</dbReference>
<dbReference type="InterPro" id="IPR004326">
    <property type="entry name" value="Mlo"/>
</dbReference>
<feature type="transmembrane region" description="Helical" evidence="10">
    <location>
        <begin position="151"/>
        <end position="175"/>
    </location>
</feature>
<dbReference type="AlphaFoldDB" id="A0A5J5C5K1"/>
<dbReference type="Pfam" id="PF03094">
    <property type="entry name" value="Mlo"/>
    <property type="match status" value="1"/>
</dbReference>
<keyword evidence="5 8" id="KW-1133">Transmembrane helix</keyword>
<evidence type="ECO:0000313" key="12">
    <source>
        <dbReference type="Proteomes" id="UP000325577"/>
    </source>
</evidence>
<dbReference type="PANTHER" id="PTHR31942:SF52">
    <property type="entry name" value="MLO-LIKE PROTEIN 1"/>
    <property type="match status" value="1"/>
</dbReference>
<feature type="region of interest" description="Disordered" evidence="9">
    <location>
        <begin position="100"/>
        <end position="120"/>
    </location>
</feature>
<gene>
    <name evidence="8" type="primary">MLO</name>
    <name evidence="11" type="ORF">F0562_002173</name>
</gene>
<name>A0A5J5C5K1_9ASTE</name>
<feature type="transmembrane region" description="Helical" evidence="10">
    <location>
        <begin position="18"/>
        <end position="38"/>
    </location>
</feature>
<evidence type="ECO:0000256" key="5">
    <source>
        <dbReference type="ARBA" id="ARBA00022989"/>
    </source>
</evidence>
<comment type="domain">
    <text evidence="8">The C-terminus contains a calmodulin-binding domain, which binds calmodulin in a calcium-dependent fashion.</text>
</comment>
<evidence type="ECO:0000256" key="10">
    <source>
        <dbReference type="SAM" id="Phobius"/>
    </source>
</evidence>
<evidence type="ECO:0000256" key="3">
    <source>
        <dbReference type="ARBA" id="ARBA00022692"/>
    </source>
</evidence>
<dbReference type="EMBL" id="CM018031">
    <property type="protein sequence ID" value="KAA8550489.1"/>
    <property type="molecule type" value="Genomic_DNA"/>
</dbReference>
<feature type="transmembrane region" description="Helical" evidence="10">
    <location>
        <begin position="299"/>
        <end position="317"/>
    </location>
</feature>
<keyword evidence="3 8" id="KW-0812">Transmembrane</keyword>
<accession>A0A5J5C5K1</accession>
<feature type="transmembrane region" description="Helical" evidence="10">
    <location>
        <begin position="64"/>
        <end position="82"/>
    </location>
</feature>
<dbReference type="GO" id="GO:0006952">
    <property type="term" value="P:defense response"/>
    <property type="evidence" value="ECO:0007669"/>
    <property type="project" value="UniProtKB-KW"/>
</dbReference>
<proteinExistence type="inferred from homology"/>
<protein>
    <recommendedName>
        <fullName evidence="8">MLO-like protein</fullName>
    </recommendedName>
</protein>
<dbReference type="OrthoDB" id="1388414at2759"/>
<evidence type="ECO:0000256" key="7">
    <source>
        <dbReference type="ARBA" id="ARBA00023265"/>
    </source>
</evidence>
<keyword evidence="8" id="KW-0112">Calmodulin-binding</keyword>
<feature type="transmembrane region" description="Helical" evidence="10">
    <location>
        <begin position="398"/>
        <end position="419"/>
    </location>
</feature>
<evidence type="ECO:0000313" key="11">
    <source>
        <dbReference type="EMBL" id="KAA8550489.1"/>
    </source>
</evidence>
<dbReference type="GO" id="GO:0016020">
    <property type="term" value="C:membrane"/>
    <property type="evidence" value="ECO:0007669"/>
    <property type="project" value="UniProtKB-SubCell"/>
</dbReference>
<feature type="compositionally biased region" description="Low complexity" evidence="9">
    <location>
        <begin position="101"/>
        <end position="112"/>
    </location>
</feature>
<evidence type="ECO:0000256" key="9">
    <source>
        <dbReference type="SAM" id="MobiDB-lite"/>
    </source>
</evidence>
<comment type="similarity">
    <text evidence="2 8">Belongs to the MLO family.</text>
</comment>
<keyword evidence="6 8" id="KW-0472">Membrane</keyword>
<dbReference type="PANTHER" id="PTHR31942">
    <property type="entry name" value="MLO-LIKE PROTEIN 1"/>
    <property type="match status" value="1"/>
</dbReference>
<organism evidence="11 12">
    <name type="scientific">Nyssa sinensis</name>
    <dbReference type="NCBI Taxonomy" id="561372"/>
    <lineage>
        <taxon>Eukaryota</taxon>
        <taxon>Viridiplantae</taxon>
        <taxon>Streptophyta</taxon>
        <taxon>Embryophyta</taxon>
        <taxon>Tracheophyta</taxon>
        <taxon>Spermatophyta</taxon>
        <taxon>Magnoliopsida</taxon>
        <taxon>eudicotyledons</taxon>
        <taxon>Gunneridae</taxon>
        <taxon>Pentapetalae</taxon>
        <taxon>asterids</taxon>
        <taxon>Cornales</taxon>
        <taxon>Nyssaceae</taxon>
        <taxon>Nyssa</taxon>
    </lineage>
</organism>
<evidence type="ECO:0000256" key="1">
    <source>
        <dbReference type="ARBA" id="ARBA00004141"/>
    </source>
</evidence>
<evidence type="ECO:0000256" key="2">
    <source>
        <dbReference type="ARBA" id="ARBA00006574"/>
    </source>
</evidence>